<dbReference type="GO" id="GO:0006355">
    <property type="term" value="P:regulation of DNA-templated transcription"/>
    <property type="evidence" value="ECO:0007669"/>
    <property type="project" value="InterPro"/>
</dbReference>
<dbReference type="InterPro" id="IPR053853">
    <property type="entry name" value="FitA-like_RHH"/>
</dbReference>
<dbReference type="Proteomes" id="UP000192634">
    <property type="component" value="Unassembled WGS sequence"/>
</dbReference>
<dbReference type="InterPro" id="IPR013321">
    <property type="entry name" value="Arc_rbn_hlx_hlx"/>
</dbReference>
<protein>
    <submittedName>
        <fullName evidence="3">Plasmid stability protein</fullName>
    </submittedName>
</protein>
<proteinExistence type="predicted"/>
<reference evidence="3 4" key="1">
    <citation type="submission" date="2017-04" db="EMBL/GenBank/DDBJ databases">
        <authorList>
            <person name="Afonso C.L."/>
            <person name="Miller P.J."/>
            <person name="Scott M.A."/>
            <person name="Spackman E."/>
            <person name="Goraichik I."/>
            <person name="Dimitrov K.M."/>
            <person name="Suarez D.L."/>
            <person name="Swayne D.E."/>
        </authorList>
    </citation>
    <scope>NUCLEOTIDE SEQUENCE [LARGE SCALE GENOMIC DNA]</scope>
    <source>
        <strain evidence="3 4">CGMCC 1.12511</strain>
    </source>
</reference>
<gene>
    <name evidence="3" type="ORF">SAMN06296429_11169</name>
</gene>
<accession>A0A1W2CH30</accession>
<dbReference type="EMBL" id="FWXN01000011">
    <property type="protein sequence ID" value="SMC83928.1"/>
    <property type="molecule type" value="Genomic_DNA"/>
</dbReference>
<dbReference type="AlphaFoldDB" id="A0A1W2CH30"/>
<dbReference type="Gene3D" id="1.10.1220.10">
    <property type="entry name" value="Met repressor-like"/>
    <property type="match status" value="1"/>
</dbReference>
<dbReference type="RefSeq" id="WP_084452367.1">
    <property type="nucleotide sequence ID" value="NZ_CBDRLL010000002.1"/>
</dbReference>
<evidence type="ECO:0000313" key="3">
    <source>
        <dbReference type="EMBL" id="SMC83928.1"/>
    </source>
</evidence>
<feature type="domain" description="Antitoxin FitA-like ribbon-helix-helix" evidence="2">
    <location>
        <begin position="2"/>
        <end position="40"/>
    </location>
</feature>
<feature type="region of interest" description="Disordered" evidence="1">
    <location>
        <begin position="68"/>
        <end position="87"/>
    </location>
</feature>
<evidence type="ECO:0000259" key="2">
    <source>
        <dbReference type="Pfam" id="PF22513"/>
    </source>
</evidence>
<evidence type="ECO:0000256" key="1">
    <source>
        <dbReference type="SAM" id="MobiDB-lite"/>
    </source>
</evidence>
<evidence type="ECO:0000313" key="4">
    <source>
        <dbReference type="Proteomes" id="UP000192634"/>
    </source>
</evidence>
<dbReference type="InterPro" id="IPR010985">
    <property type="entry name" value="Ribbon_hlx_hlx"/>
</dbReference>
<dbReference type="Pfam" id="PF22513">
    <property type="entry name" value="FitA-like_RHH"/>
    <property type="match status" value="1"/>
</dbReference>
<name>A0A1W2CH30_9MICO</name>
<sequence>MAAITVRNLDDEVRDELRLRAASHGHSMEAEVRSILTAAVSQRRHRPNALMDLYWAGRGGVEAEAEFVEPRGEAEQPRVDFSGAEFG</sequence>
<feature type="compositionally biased region" description="Basic and acidic residues" evidence="1">
    <location>
        <begin position="68"/>
        <end position="78"/>
    </location>
</feature>
<dbReference type="SUPFAM" id="SSF47598">
    <property type="entry name" value="Ribbon-helix-helix"/>
    <property type="match status" value="1"/>
</dbReference>
<organism evidence="3 4">
    <name type="scientific">Janibacter indicus</name>
    <dbReference type="NCBI Taxonomy" id="857417"/>
    <lineage>
        <taxon>Bacteria</taxon>
        <taxon>Bacillati</taxon>
        <taxon>Actinomycetota</taxon>
        <taxon>Actinomycetes</taxon>
        <taxon>Micrococcales</taxon>
        <taxon>Intrasporangiaceae</taxon>
        <taxon>Janibacter</taxon>
    </lineage>
</organism>
<dbReference type="OrthoDB" id="2389872at2"/>